<gene>
    <name evidence="1" type="ordered locus">SVI_1083</name>
</gene>
<dbReference type="AlphaFoldDB" id="D4ZHA5"/>
<evidence type="ECO:0000313" key="1">
    <source>
        <dbReference type="EMBL" id="BAJ01054.1"/>
    </source>
</evidence>
<keyword evidence="2" id="KW-1185">Reference proteome</keyword>
<accession>D4ZHA5</accession>
<sequence>MGVGFTLSEKQIKKWPTLNKGSHKSSYKESVCE</sequence>
<dbReference type="EMBL" id="AP011177">
    <property type="protein sequence ID" value="BAJ01054.1"/>
    <property type="molecule type" value="Genomic_DNA"/>
</dbReference>
<name>D4ZHA5_SHEVD</name>
<evidence type="ECO:0000313" key="2">
    <source>
        <dbReference type="Proteomes" id="UP000002350"/>
    </source>
</evidence>
<protein>
    <submittedName>
        <fullName evidence="1">Uncharacterized protein</fullName>
    </submittedName>
</protein>
<organism evidence="1 2">
    <name type="scientific">Shewanella violacea (strain JCM 10179 / CIP 106290 / LMG 19151 / DSS12)</name>
    <dbReference type="NCBI Taxonomy" id="637905"/>
    <lineage>
        <taxon>Bacteria</taxon>
        <taxon>Pseudomonadati</taxon>
        <taxon>Pseudomonadota</taxon>
        <taxon>Gammaproteobacteria</taxon>
        <taxon>Alteromonadales</taxon>
        <taxon>Shewanellaceae</taxon>
        <taxon>Shewanella</taxon>
    </lineage>
</organism>
<dbReference type="KEGG" id="svo:SVI_1083"/>
<dbReference type="HOGENOM" id="CLU_3383765_0_0_6"/>
<reference evidence="2" key="1">
    <citation type="journal article" date="2010" name="Mol. Biosyst.">
        <title>Complete genome sequence and comparative analysis of Shewanella violacea, a psychrophilic and piezophilic bacterium from deep sea floor sediments.</title>
        <authorList>
            <person name="Aono E."/>
            <person name="Baba T."/>
            <person name="Ara T."/>
            <person name="Nishi T."/>
            <person name="Nakamichi T."/>
            <person name="Inamoto E."/>
            <person name="Toyonaga H."/>
            <person name="Hasegawa M."/>
            <person name="Takai Y."/>
            <person name="Okumura Y."/>
            <person name="Baba M."/>
            <person name="Tomita M."/>
            <person name="Kato C."/>
            <person name="Oshima T."/>
            <person name="Nakasone K."/>
            <person name="Mori H."/>
        </authorList>
    </citation>
    <scope>NUCLEOTIDE SEQUENCE [LARGE SCALE GENOMIC DNA]</scope>
    <source>
        <strain evidence="2">JCM 10179 / CIP 106290 / LMG 19151 / DSS12</strain>
    </source>
</reference>
<dbReference type="Proteomes" id="UP000002350">
    <property type="component" value="Chromosome"/>
</dbReference>
<proteinExistence type="predicted"/>